<dbReference type="Proteomes" id="UP001501257">
    <property type="component" value="Unassembled WGS sequence"/>
</dbReference>
<evidence type="ECO:0008006" key="3">
    <source>
        <dbReference type="Google" id="ProtNLM"/>
    </source>
</evidence>
<dbReference type="RefSeq" id="WP_210101810.1">
    <property type="nucleotide sequence ID" value="NZ_BAABLK010000005.1"/>
</dbReference>
<evidence type="ECO:0000313" key="2">
    <source>
        <dbReference type="Proteomes" id="UP001501257"/>
    </source>
</evidence>
<keyword evidence="2" id="KW-1185">Reference proteome</keyword>
<name>A0ABP9TGH8_9MICC</name>
<accession>A0ABP9TGH8</accession>
<evidence type="ECO:0000313" key="1">
    <source>
        <dbReference type="EMBL" id="GAA5225666.1"/>
    </source>
</evidence>
<sequence>MRDRAIWLAVALVLAAVSVSLWSDAFVAALGAGAAAVYCAVAAIRGRCFGDVCSMPPMIAEPEPTAMEDRRE</sequence>
<comment type="caution">
    <text evidence="1">The sequence shown here is derived from an EMBL/GenBank/DDBJ whole genome shotgun (WGS) entry which is preliminary data.</text>
</comment>
<organism evidence="1 2">
    <name type="scientific">Paeniglutamicibacter antarcticus</name>
    <dbReference type="NCBI Taxonomy" id="494023"/>
    <lineage>
        <taxon>Bacteria</taxon>
        <taxon>Bacillati</taxon>
        <taxon>Actinomycetota</taxon>
        <taxon>Actinomycetes</taxon>
        <taxon>Micrococcales</taxon>
        <taxon>Micrococcaceae</taxon>
        <taxon>Paeniglutamicibacter</taxon>
    </lineage>
</organism>
<gene>
    <name evidence="1" type="ORF">GCM10025778_01960</name>
</gene>
<protein>
    <recommendedName>
        <fullName evidence="3">DUF4395 domain-containing protein</fullName>
    </recommendedName>
</protein>
<proteinExistence type="predicted"/>
<reference evidence="2" key="1">
    <citation type="journal article" date="2019" name="Int. J. Syst. Evol. Microbiol.">
        <title>The Global Catalogue of Microorganisms (GCM) 10K type strain sequencing project: providing services to taxonomists for standard genome sequencing and annotation.</title>
        <authorList>
            <consortium name="The Broad Institute Genomics Platform"/>
            <consortium name="The Broad Institute Genome Sequencing Center for Infectious Disease"/>
            <person name="Wu L."/>
            <person name="Ma J."/>
        </authorList>
    </citation>
    <scope>NUCLEOTIDE SEQUENCE [LARGE SCALE GENOMIC DNA]</scope>
    <source>
        <strain evidence="2">JCM 18952</strain>
    </source>
</reference>
<dbReference type="EMBL" id="BAABLK010000005">
    <property type="protein sequence ID" value="GAA5225666.1"/>
    <property type="molecule type" value="Genomic_DNA"/>
</dbReference>